<evidence type="ECO:0000313" key="3">
    <source>
        <dbReference type="EMBL" id="OQB75129.1"/>
    </source>
</evidence>
<dbReference type="PANTHER" id="PTHR30535">
    <property type="entry name" value="VITAMIN B12-BINDING PROTEIN"/>
    <property type="match status" value="1"/>
</dbReference>
<dbReference type="SUPFAM" id="SSF53807">
    <property type="entry name" value="Helical backbone' metal receptor"/>
    <property type="match status" value="1"/>
</dbReference>
<accession>A0A1V6CDX2</accession>
<dbReference type="PANTHER" id="PTHR30535:SF34">
    <property type="entry name" value="MOLYBDATE-BINDING PROTEIN MOLA"/>
    <property type="match status" value="1"/>
</dbReference>
<gene>
    <name evidence="3" type="primary">btuF</name>
    <name evidence="3" type="ORF">BWX89_00154</name>
</gene>
<organism evidence="3">
    <name type="scientific">candidate division TA06 bacterium ADurb.Bin131</name>
    <dbReference type="NCBI Taxonomy" id="1852827"/>
    <lineage>
        <taxon>Bacteria</taxon>
        <taxon>Bacteria division TA06</taxon>
    </lineage>
</organism>
<dbReference type="PROSITE" id="PS50983">
    <property type="entry name" value="FE_B12_PBP"/>
    <property type="match status" value="1"/>
</dbReference>
<dbReference type="InterPro" id="IPR054828">
    <property type="entry name" value="Vit_B12_bind_prot"/>
</dbReference>
<sequence>MRKIFTLFIIYFSVVCLLHARDIQKQYPERVVSLGPYITENLLLLGVDKKIVGITIHDRLEIKKNRVIVGTLLDPNIEAIIRLKPDIVIASKEGNRKQTVEKIKNLGITVETLEEVITYNDLKKNFLTLAKIFGKTDEANQIISNIDKKLADIKKSRPKNRKKVFWQLGTKPLVTVGENTYFNQLTMIAGGTNIFADIKTKYITISAEEVIKRNPDVIIGMGMEENTQIFEFWKQFKNIEAVKKNKIFKVDDYMFCSPTPESFLKSVQMLMEMLKN</sequence>
<dbReference type="EMBL" id="MWDQ01000023">
    <property type="protein sequence ID" value="OQB75129.1"/>
    <property type="molecule type" value="Genomic_DNA"/>
</dbReference>
<feature type="domain" description="Fe/B12 periplasmic-binding" evidence="2">
    <location>
        <begin position="30"/>
        <end position="276"/>
    </location>
</feature>
<comment type="caution">
    <text evidence="3">The sequence shown here is derived from an EMBL/GenBank/DDBJ whole genome shotgun (WGS) entry which is preliminary data.</text>
</comment>
<dbReference type="Gene3D" id="3.40.50.1980">
    <property type="entry name" value="Nitrogenase molybdenum iron protein domain"/>
    <property type="match status" value="2"/>
</dbReference>
<proteinExistence type="predicted"/>
<reference evidence="3" key="1">
    <citation type="submission" date="2017-02" db="EMBL/GenBank/DDBJ databases">
        <title>Delving into the versatile metabolic prowess of the omnipresent phylum Bacteroidetes.</title>
        <authorList>
            <person name="Nobu M.K."/>
            <person name="Mei R."/>
            <person name="Narihiro T."/>
            <person name="Kuroda K."/>
            <person name="Liu W.-T."/>
        </authorList>
    </citation>
    <scope>NUCLEOTIDE SEQUENCE</scope>
    <source>
        <strain evidence="3">ADurb.Bin131</strain>
    </source>
</reference>
<dbReference type="NCBIfam" id="NF038402">
    <property type="entry name" value="TroA_like"/>
    <property type="match status" value="1"/>
</dbReference>
<evidence type="ECO:0000259" key="2">
    <source>
        <dbReference type="PROSITE" id="PS50983"/>
    </source>
</evidence>
<dbReference type="InterPro" id="IPR002491">
    <property type="entry name" value="ABC_transptr_periplasmic_BD"/>
</dbReference>
<name>A0A1V6CDX2_UNCT6</name>
<dbReference type="Pfam" id="PF01497">
    <property type="entry name" value="Peripla_BP_2"/>
    <property type="match status" value="1"/>
</dbReference>
<dbReference type="AlphaFoldDB" id="A0A1V6CDX2"/>
<keyword evidence="1" id="KW-0732">Signal</keyword>
<protein>
    <submittedName>
        <fullName evidence="3">Vitamin B12-binding protein</fullName>
    </submittedName>
</protein>
<dbReference type="Proteomes" id="UP000485562">
    <property type="component" value="Unassembled WGS sequence"/>
</dbReference>
<dbReference type="InterPro" id="IPR050902">
    <property type="entry name" value="ABC_Transporter_SBP"/>
</dbReference>
<evidence type="ECO:0000256" key="1">
    <source>
        <dbReference type="ARBA" id="ARBA00022729"/>
    </source>
</evidence>